<sequence>MYIEVQCEMEIGNIPNDTSTTDERHSVENINIDLCTSDLGKSPLLLECVNNVKEVDNVNIDKNICSVVNIEDYNNKTISTEECKSDNNDIHNDDNVSNDENSDLFSKFVLKRSMSDHDKLIGKIENTGRIIIFSMHRKKYEELIYGDRYYHKFNKVLTEDFNDVLSTKFMNDEVNQAILMMIKYANKFKNM</sequence>
<comment type="caution">
    <text evidence="1">The sequence shown here is derived from an EMBL/GenBank/DDBJ whole genome shotgun (WGS) entry which is preliminary data.</text>
</comment>
<accession>A0A8S3T612</accession>
<dbReference type="EMBL" id="CAJPWZ010002022">
    <property type="protein sequence ID" value="CAG2229259.1"/>
    <property type="molecule type" value="Genomic_DNA"/>
</dbReference>
<dbReference type="AlphaFoldDB" id="A0A8S3T612"/>
<reference evidence="1" key="1">
    <citation type="submission" date="2021-03" db="EMBL/GenBank/DDBJ databases">
        <authorList>
            <person name="Bekaert M."/>
        </authorList>
    </citation>
    <scope>NUCLEOTIDE SEQUENCE</scope>
</reference>
<organism evidence="1 2">
    <name type="scientific">Mytilus edulis</name>
    <name type="common">Blue mussel</name>
    <dbReference type="NCBI Taxonomy" id="6550"/>
    <lineage>
        <taxon>Eukaryota</taxon>
        <taxon>Metazoa</taxon>
        <taxon>Spiralia</taxon>
        <taxon>Lophotrochozoa</taxon>
        <taxon>Mollusca</taxon>
        <taxon>Bivalvia</taxon>
        <taxon>Autobranchia</taxon>
        <taxon>Pteriomorphia</taxon>
        <taxon>Mytilida</taxon>
        <taxon>Mytiloidea</taxon>
        <taxon>Mytilidae</taxon>
        <taxon>Mytilinae</taxon>
        <taxon>Mytilus</taxon>
    </lineage>
</organism>
<dbReference type="Proteomes" id="UP000683360">
    <property type="component" value="Unassembled WGS sequence"/>
</dbReference>
<dbReference type="OrthoDB" id="10433641at2759"/>
<protein>
    <submittedName>
        <fullName evidence="1">Uncharacterized protein</fullName>
    </submittedName>
</protein>
<name>A0A8S3T612_MYTED</name>
<evidence type="ECO:0000313" key="2">
    <source>
        <dbReference type="Proteomes" id="UP000683360"/>
    </source>
</evidence>
<gene>
    <name evidence="1" type="ORF">MEDL_42172</name>
</gene>
<evidence type="ECO:0000313" key="1">
    <source>
        <dbReference type="EMBL" id="CAG2229259.1"/>
    </source>
</evidence>
<keyword evidence="2" id="KW-1185">Reference proteome</keyword>
<proteinExistence type="predicted"/>